<dbReference type="InterPro" id="IPR001034">
    <property type="entry name" value="DeoR_HTH"/>
</dbReference>
<dbReference type="EMBL" id="CP046172">
    <property type="protein sequence ID" value="QIS11182.1"/>
    <property type="molecule type" value="Genomic_DNA"/>
</dbReference>
<dbReference type="InterPro" id="IPR026881">
    <property type="entry name" value="WYL_dom"/>
</dbReference>
<keyword evidence="2" id="KW-0238">DNA-binding</keyword>
<name>A0A6G9YDA1_9NOCA</name>
<dbReference type="GO" id="GO:0003700">
    <property type="term" value="F:DNA-binding transcription factor activity"/>
    <property type="evidence" value="ECO:0007669"/>
    <property type="project" value="InterPro"/>
</dbReference>
<dbReference type="PROSITE" id="PS00894">
    <property type="entry name" value="HTH_DEOR_1"/>
    <property type="match status" value="1"/>
</dbReference>
<evidence type="ECO:0000256" key="3">
    <source>
        <dbReference type="ARBA" id="ARBA00023163"/>
    </source>
</evidence>
<dbReference type="KEGG" id="nah:F5544_16515"/>
<dbReference type="SUPFAM" id="SSF46785">
    <property type="entry name" value="Winged helix' DNA-binding domain"/>
    <property type="match status" value="1"/>
</dbReference>
<dbReference type="Proteomes" id="UP000503540">
    <property type="component" value="Chromosome"/>
</dbReference>
<sequence length="325" mass="36029">MLETSARLLKLLALLQTHRDWSGAELAERLGVTGRTVRRDIDRLRDLGYPVHATQGTAGYRLGAGAALPPLLLDDEEAVAVAVGLRGASGGSTGIEEASLRALTKLEQVLPPRLRHRVQTLRAATVRVAAPGAAVDAEVLMAIAETVRRHERLRFDYRDHNGRTARRTVEPHHLVNFDRQWYLVAWDTDRADWRTFRVDRMTPKVPTGPRFSPREIPEGDVAEYLSRRLSVHAWPFQATVRLPVSAEAAAERVWPGTGVLEAIDEHGCLLRVGADTPWSLVWMITSVDLDFEMVSGPPELATALRTHADRCAAAVRNVPPDVPQR</sequence>
<dbReference type="PANTHER" id="PTHR34580">
    <property type="match status" value="1"/>
</dbReference>
<evidence type="ECO:0000313" key="5">
    <source>
        <dbReference type="EMBL" id="QIS11182.1"/>
    </source>
</evidence>
<evidence type="ECO:0000259" key="4">
    <source>
        <dbReference type="PROSITE" id="PS51000"/>
    </source>
</evidence>
<evidence type="ECO:0000313" key="6">
    <source>
        <dbReference type="Proteomes" id="UP000503540"/>
    </source>
</evidence>
<keyword evidence="3" id="KW-0804">Transcription</keyword>
<accession>A0A6G9YDA1</accession>
<gene>
    <name evidence="5" type="ORF">F5544_16515</name>
</gene>
<dbReference type="Pfam" id="PF13280">
    <property type="entry name" value="WYL"/>
    <property type="match status" value="1"/>
</dbReference>
<dbReference type="Gene3D" id="1.10.10.10">
    <property type="entry name" value="Winged helix-like DNA-binding domain superfamily/Winged helix DNA-binding domain"/>
    <property type="match status" value="1"/>
</dbReference>
<dbReference type="InterPro" id="IPR051534">
    <property type="entry name" value="CBASS_pafABC_assoc_protein"/>
</dbReference>
<dbReference type="InterPro" id="IPR018356">
    <property type="entry name" value="Tscrpt_reg_HTH_DeoR_CS"/>
</dbReference>
<dbReference type="AlphaFoldDB" id="A0A6G9YDA1"/>
<dbReference type="PROSITE" id="PS51000">
    <property type="entry name" value="HTH_DEOR_2"/>
    <property type="match status" value="1"/>
</dbReference>
<reference evidence="5 6" key="1">
    <citation type="journal article" date="2019" name="ACS Chem. Biol.">
        <title>Identification and Mobilization of a Cryptic Antibiotic Biosynthesis Gene Locus from a Human-Pathogenic Nocardia Isolate.</title>
        <authorList>
            <person name="Herisse M."/>
            <person name="Ishida K."/>
            <person name="Porter J.L."/>
            <person name="Howden B."/>
            <person name="Hertweck C."/>
            <person name="Stinear T.P."/>
            <person name="Pidot S.J."/>
        </authorList>
    </citation>
    <scope>NUCLEOTIDE SEQUENCE [LARGE SCALE GENOMIC DNA]</scope>
    <source>
        <strain evidence="5 6">AUSMDU00012717</strain>
    </source>
</reference>
<proteinExistence type="predicted"/>
<organism evidence="5 6">
    <name type="scientific">Nocardia arthritidis</name>
    <dbReference type="NCBI Taxonomy" id="228602"/>
    <lineage>
        <taxon>Bacteria</taxon>
        <taxon>Bacillati</taxon>
        <taxon>Actinomycetota</taxon>
        <taxon>Actinomycetes</taxon>
        <taxon>Mycobacteriales</taxon>
        <taxon>Nocardiaceae</taxon>
        <taxon>Nocardia</taxon>
    </lineage>
</organism>
<keyword evidence="1" id="KW-0805">Transcription regulation</keyword>
<dbReference type="InterPro" id="IPR036390">
    <property type="entry name" value="WH_DNA-bd_sf"/>
</dbReference>
<evidence type="ECO:0000256" key="2">
    <source>
        <dbReference type="ARBA" id="ARBA00023125"/>
    </source>
</evidence>
<dbReference type="SMART" id="SM00420">
    <property type="entry name" value="HTH_DEOR"/>
    <property type="match status" value="1"/>
</dbReference>
<dbReference type="InterPro" id="IPR013196">
    <property type="entry name" value="HTH_11"/>
</dbReference>
<evidence type="ECO:0000256" key="1">
    <source>
        <dbReference type="ARBA" id="ARBA00023015"/>
    </source>
</evidence>
<dbReference type="InterPro" id="IPR036388">
    <property type="entry name" value="WH-like_DNA-bd_sf"/>
</dbReference>
<dbReference type="PROSITE" id="PS52050">
    <property type="entry name" value="WYL"/>
    <property type="match status" value="1"/>
</dbReference>
<feature type="domain" description="HTH deoR-type" evidence="4">
    <location>
        <begin position="4"/>
        <end position="59"/>
    </location>
</feature>
<dbReference type="RefSeq" id="WP_167474035.1">
    <property type="nucleotide sequence ID" value="NZ_CP046172.1"/>
</dbReference>
<dbReference type="PIRSF" id="PIRSF016838">
    <property type="entry name" value="PafC"/>
    <property type="match status" value="1"/>
</dbReference>
<dbReference type="InterPro" id="IPR028349">
    <property type="entry name" value="PafC-like"/>
</dbReference>
<dbReference type="PANTHER" id="PTHR34580:SF3">
    <property type="entry name" value="PROTEIN PAFB"/>
    <property type="match status" value="1"/>
</dbReference>
<dbReference type="GO" id="GO:0003677">
    <property type="term" value="F:DNA binding"/>
    <property type="evidence" value="ECO:0007669"/>
    <property type="project" value="UniProtKB-KW"/>
</dbReference>
<keyword evidence="6" id="KW-1185">Reference proteome</keyword>
<protein>
    <submittedName>
        <fullName evidence="5">WYL domain-containing protein</fullName>
    </submittedName>
</protein>
<dbReference type="Pfam" id="PF08279">
    <property type="entry name" value="HTH_11"/>
    <property type="match status" value="1"/>
</dbReference>